<dbReference type="OrthoDB" id="832379at2"/>
<name>A0A4Q0P8W7_9FLAO</name>
<accession>A0A4Q0P8W7</accession>
<dbReference type="Proteomes" id="UP000289238">
    <property type="component" value="Unassembled WGS sequence"/>
</dbReference>
<dbReference type="RefSeq" id="WP_128757635.1">
    <property type="nucleotide sequence ID" value="NZ_QOVM01000003.1"/>
</dbReference>
<evidence type="ECO:0000256" key="1">
    <source>
        <dbReference type="SAM" id="SignalP"/>
    </source>
</evidence>
<feature type="signal peptide" evidence="1">
    <location>
        <begin position="1"/>
        <end position="23"/>
    </location>
</feature>
<dbReference type="PROSITE" id="PS51257">
    <property type="entry name" value="PROKAR_LIPOPROTEIN"/>
    <property type="match status" value="1"/>
</dbReference>
<proteinExistence type="predicted"/>
<evidence type="ECO:0008006" key="4">
    <source>
        <dbReference type="Google" id="ProtNLM"/>
    </source>
</evidence>
<comment type="caution">
    <text evidence="2">The sequence shown here is derived from an EMBL/GenBank/DDBJ whole genome shotgun (WGS) entry which is preliminary data.</text>
</comment>
<keyword evidence="3" id="KW-1185">Reference proteome</keyword>
<sequence length="354" mass="38520">MKNLKTILSTAALAAAMFTSCQSEEDVLIDENGNTNSANSETADLLVRNTAADGSDDDMLDGISCASVIFPVVAEINGQEVTLVNESSLSLVAELFAEFTNDADTVTFQFPIQVQLNNYSQVTIANQQELDALKEACDNADETRDDAITCLDINFPVSMFTFDANAQQTGSVVLTSEKDTYAFINGLEDNQFFSVQYPITLTSENSGSITINSDAELATELQSCEASDDMDEEAAAEASTLKKELETILTDTSFKLESGVKAGADFTTDFANYTFMFANDGQLEIRNRLTNFLENVEGEFDAQSQSSVYLILDFESNSEFSALNGTFEVVNQTSSKVELQSTTDSSFKLVFSKI</sequence>
<organism evidence="2 3">
    <name type="scientific">Leeuwenhoekiella aequorea</name>
    <dbReference type="NCBI Taxonomy" id="283736"/>
    <lineage>
        <taxon>Bacteria</taxon>
        <taxon>Pseudomonadati</taxon>
        <taxon>Bacteroidota</taxon>
        <taxon>Flavobacteriia</taxon>
        <taxon>Flavobacteriales</taxon>
        <taxon>Flavobacteriaceae</taxon>
        <taxon>Leeuwenhoekiella</taxon>
    </lineage>
</organism>
<gene>
    <name evidence="2" type="ORF">DSM00_1748</name>
</gene>
<dbReference type="EMBL" id="QOVM01000003">
    <property type="protein sequence ID" value="RXG22646.1"/>
    <property type="molecule type" value="Genomic_DNA"/>
</dbReference>
<protein>
    <recommendedName>
        <fullName evidence="4">Lipoprotein</fullName>
    </recommendedName>
</protein>
<evidence type="ECO:0000313" key="2">
    <source>
        <dbReference type="EMBL" id="RXG22646.1"/>
    </source>
</evidence>
<feature type="chain" id="PRO_5020717414" description="Lipoprotein" evidence="1">
    <location>
        <begin position="24"/>
        <end position="354"/>
    </location>
</feature>
<dbReference type="AlphaFoldDB" id="A0A4Q0P8W7"/>
<evidence type="ECO:0000313" key="3">
    <source>
        <dbReference type="Proteomes" id="UP000289238"/>
    </source>
</evidence>
<keyword evidence="1" id="KW-0732">Signal</keyword>
<reference evidence="2 3" key="1">
    <citation type="submission" date="2018-07" db="EMBL/GenBank/DDBJ databases">
        <title>Leeuwenhoekiella genomics.</title>
        <authorList>
            <person name="Tahon G."/>
            <person name="Willems A."/>
        </authorList>
    </citation>
    <scope>NUCLEOTIDE SEQUENCE [LARGE SCALE GENOMIC DNA]</scope>
    <source>
        <strain evidence="2 3">LMG 22550</strain>
    </source>
</reference>